<dbReference type="NCBIfam" id="NF040815">
    <property type="entry name" value="recomb_XerA_Arch"/>
    <property type="match status" value="1"/>
</dbReference>
<accession>A0A9D9E8N5</accession>
<dbReference type="InterPro" id="IPR004107">
    <property type="entry name" value="Integrase_SAM-like_N"/>
</dbReference>
<keyword evidence="7 11" id="KW-0229">DNA integration</keyword>
<dbReference type="AlphaFoldDB" id="A0A9D9E8N5"/>
<dbReference type="GO" id="GO:0003677">
    <property type="term" value="F:DNA binding"/>
    <property type="evidence" value="ECO:0007669"/>
    <property type="project" value="UniProtKB-UniRule"/>
</dbReference>
<evidence type="ECO:0000313" key="14">
    <source>
        <dbReference type="EMBL" id="MBO8441875.1"/>
    </source>
</evidence>
<evidence type="ECO:0000256" key="2">
    <source>
        <dbReference type="ARBA" id="ARBA00010450"/>
    </source>
</evidence>
<name>A0A9D9E8N5_9LACO</name>
<feature type="active site" evidence="11">
    <location>
        <position position="280"/>
    </location>
</feature>
<dbReference type="PROSITE" id="PS51900">
    <property type="entry name" value="CB"/>
    <property type="match status" value="1"/>
</dbReference>
<feature type="domain" description="Core-binding (CB)" evidence="13">
    <location>
        <begin position="12"/>
        <end position="98"/>
    </location>
</feature>
<comment type="similarity">
    <text evidence="2 11">Belongs to the 'phage' integrase family. XerD subfamily.</text>
</comment>
<sequence length="308" mass="35681">MKERSNDYNISQCLQDSVIEYLNYLKVERGLTENTLISYRQELKQFNYYLTKHKIINFYQVDRFVIMDYLKSIQHSGKSENSIIHSVSTLRKFFLFLKQENIIQNNPMLKIDTPKKAQHLPQVLSIDEVDRLLAVPDIKTDLGIRDRALLETMYATGLRVSELVNLTGDNLHLDMGFIQTLGKGNKERIIPIGDVAIDWLNIYLKQVRNKLVKDSNEKHVFVNAHGRQLTRQGVWKNLKQQVRAAGINKNVTPHTLRHSFATHLLENGADLRIVQELLGHADVSTTQIYTHISKKRLQDIYNKAHPRA</sequence>
<dbReference type="InterPro" id="IPR044068">
    <property type="entry name" value="CB"/>
</dbReference>
<dbReference type="Pfam" id="PF00589">
    <property type="entry name" value="Phage_integrase"/>
    <property type="match status" value="1"/>
</dbReference>
<dbReference type="GO" id="GO:0007059">
    <property type="term" value="P:chromosome segregation"/>
    <property type="evidence" value="ECO:0007669"/>
    <property type="project" value="UniProtKB-UniRule"/>
</dbReference>
<gene>
    <name evidence="11 14" type="primary">xerD</name>
    <name evidence="14" type="ORF">IAA89_05545</name>
</gene>
<evidence type="ECO:0000259" key="12">
    <source>
        <dbReference type="PROSITE" id="PS51898"/>
    </source>
</evidence>
<feature type="active site" evidence="11">
    <location>
        <position position="254"/>
    </location>
</feature>
<dbReference type="InterPro" id="IPR011932">
    <property type="entry name" value="Recomb_XerD"/>
</dbReference>
<reference evidence="14" key="1">
    <citation type="submission" date="2020-10" db="EMBL/GenBank/DDBJ databases">
        <authorList>
            <person name="Gilroy R."/>
        </authorList>
    </citation>
    <scope>NUCLEOTIDE SEQUENCE</scope>
    <source>
        <strain evidence="14">C6-149</strain>
    </source>
</reference>
<dbReference type="CDD" id="cd00798">
    <property type="entry name" value="INT_XerDC_C"/>
    <property type="match status" value="1"/>
</dbReference>
<dbReference type="GO" id="GO:0005737">
    <property type="term" value="C:cytoplasm"/>
    <property type="evidence" value="ECO:0007669"/>
    <property type="project" value="UniProtKB-SubCell"/>
</dbReference>
<dbReference type="InterPro" id="IPR023009">
    <property type="entry name" value="Tyrosine_recombinase_XerC/XerD"/>
</dbReference>
<dbReference type="Pfam" id="PF02899">
    <property type="entry name" value="Phage_int_SAM_1"/>
    <property type="match status" value="1"/>
</dbReference>
<dbReference type="HAMAP" id="MF_01807">
    <property type="entry name" value="Recomb_XerD"/>
    <property type="match status" value="1"/>
</dbReference>
<feature type="domain" description="Tyr recombinase" evidence="12">
    <location>
        <begin position="119"/>
        <end position="302"/>
    </location>
</feature>
<evidence type="ECO:0000256" key="7">
    <source>
        <dbReference type="ARBA" id="ARBA00022908"/>
    </source>
</evidence>
<comment type="subunit">
    <text evidence="11">Forms a cyclic heterotetrameric complex composed of two molecules of XerC and two molecules of XerD.</text>
</comment>
<organism evidence="14 15">
    <name type="scientific">Candidatus Gallilactobacillus intestinavium</name>
    <dbReference type="NCBI Taxonomy" id="2840838"/>
    <lineage>
        <taxon>Bacteria</taxon>
        <taxon>Bacillati</taxon>
        <taxon>Bacillota</taxon>
        <taxon>Bacilli</taxon>
        <taxon>Lactobacillales</taxon>
        <taxon>Lactobacillaceae</taxon>
        <taxon>Lactobacillaceae incertae sedis</taxon>
        <taxon>Candidatus Gallilactobacillus</taxon>
    </lineage>
</organism>
<keyword evidence="8 11" id="KW-0238">DNA-binding</keyword>
<dbReference type="InterPro" id="IPR010998">
    <property type="entry name" value="Integrase_recombinase_N"/>
</dbReference>
<dbReference type="EMBL" id="JADIMP010000089">
    <property type="protein sequence ID" value="MBO8441875.1"/>
    <property type="molecule type" value="Genomic_DNA"/>
</dbReference>
<dbReference type="NCBIfam" id="NF001399">
    <property type="entry name" value="PRK00283.1"/>
    <property type="match status" value="1"/>
</dbReference>
<proteinExistence type="inferred from homology"/>
<dbReference type="NCBIfam" id="TIGR02225">
    <property type="entry name" value="recomb_XerD"/>
    <property type="match status" value="1"/>
</dbReference>
<comment type="caution">
    <text evidence="14">The sequence shown here is derived from an EMBL/GenBank/DDBJ whole genome shotgun (WGS) entry which is preliminary data.</text>
</comment>
<feature type="active site" evidence="11">
    <location>
        <position position="183"/>
    </location>
</feature>
<evidence type="ECO:0000259" key="13">
    <source>
        <dbReference type="PROSITE" id="PS51900"/>
    </source>
</evidence>
<comment type="function">
    <text evidence="11">Site-specific tyrosine recombinase, which acts by catalyzing the cutting and rejoining of the recombining DNA molecules. The XerC-XerD complex is essential to convert dimers of the bacterial chromosome into monomers to permit their segregation at cell division. It also contributes to the segregational stability of plasmids.</text>
</comment>
<evidence type="ECO:0000256" key="8">
    <source>
        <dbReference type="ARBA" id="ARBA00023125"/>
    </source>
</evidence>
<keyword evidence="6 11" id="KW-0159">Chromosome partition</keyword>
<dbReference type="Gene3D" id="1.10.150.130">
    <property type="match status" value="1"/>
</dbReference>
<feature type="active site" description="O-(3'-phospho-DNA)-tyrosine intermediate" evidence="11">
    <location>
        <position position="289"/>
    </location>
</feature>
<protein>
    <recommendedName>
        <fullName evidence="3 11">Tyrosine recombinase XerD</fullName>
    </recommendedName>
</protein>
<dbReference type="GO" id="GO:0006313">
    <property type="term" value="P:DNA transposition"/>
    <property type="evidence" value="ECO:0007669"/>
    <property type="project" value="UniProtKB-UniRule"/>
</dbReference>
<dbReference type="GO" id="GO:0009037">
    <property type="term" value="F:tyrosine-based site-specific recombinase activity"/>
    <property type="evidence" value="ECO:0007669"/>
    <property type="project" value="UniProtKB-UniRule"/>
</dbReference>
<keyword evidence="9 11" id="KW-0233">DNA recombination</keyword>
<feature type="active site" evidence="11">
    <location>
        <position position="159"/>
    </location>
</feature>
<keyword evidence="5 11" id="KW-0132">Cell division</keyword>
<keyword evidence="4 11" id="KW-0963">Cytoplasm</keyword>
<dbReference type="InterPro" id="IPR011010">
    <property type="entry name" value="DNA_brk_join_enz"/>
</dbReference>
<evidence type="ECO:0000313" key="15">
    <source>
        <dbReference type="Proteomes" id="UP000823614"/>
    </source>
</evidence>
<comment type="subcellular location">
    <subcellularLocation>
        <location evidence="1 11">Cytoplasm</location>
    </subcellularLocation>
</comment>
<feature type="active site" evidence="11">
    <location>
        <position position="257"/>
    </location>
</feature>
<dbReference type="PANTHER" id="PTHR30349:SF81">
    <property type="entry name" value="TYROSINE RECOMBINASE XERC"/>
    <property type="match status" value="1"/>
</dbReference>
<reference evidence="14" key="2">
    <citation type="journal article" date="2021" name="PeerJ">
        <title>Extensive microbial diversity within the chicken gut microbiome revealed by metagenomics and culture.</title>
        <authorList>
            <person name="Gilroy R."/>
            <person name="Ravi A."/>
            <person name="Getino M."/>
            <person name="Pursley I."/>
            <person name="Horton D.L."/>
            <person name="Alikhan N.F."/>
            <person name="Baker D."/>
            <person name="Gharbi K."/>
            <person name="Hall N."/>
            <person name="Watson M."/>
            <person name="Adriaenssens E.M."/>
            <person name="Foster-Nyarko E."/>
            <person name="Jarju S."/>
            <person name="Secka A."/>
            <person name="Antonio M."/>
            <person name="Oren A."/>
            <person name="Chaudhuri R.R."/>
            <person name="La Ragione R."/>
            <person name="Hildebrand F."/>
            <person name="Pallen M.J."/>
        </authorList>
    </citation>
    <scope>NUCLEOTIDE SEQUENCE</scope>
    <source>
        <strain evidence="14">C6-149</strain>
    </source>
</reference>
<evidence type="ECO:0000256" key="3">
    <source>
        <dbReference type="ARBA" id="ARBA00015810"/>
    </source>
</evidence>
<dbReference type="SUPFAM" id="SSF56349">
    <property type="entry name" value="DNA breaking-rejoining enzymes"/>
    <property type="match status" value="1"/>
</dbReference>
<evidence type="ECO:0000256" key="4">
    <source>
        <dbReference type="ARBA" id="ARBA00022490"/>
    </source>
</evidence>
<dbReference type="HAMAP" id="MF_01808">
    <property type="entry name" value="Recomb_XerC_XerD"/>
    <property type="match status" value="1"/>
</dbReference>
<evidence type="ECO:0000256" key="10">
    <source>
        <dbReference type="ARBA" id="ARBA00023306"/>
    </source>
</evidence>
<keyword evidence="10 11" id="KW-0131">Cell cycle</keyword>
<dbReference type="PROSITE" id="PS51898">
    <property type="entry name" value="TYR_RECOMBINASE"/>
    <property type="match status" value="1"/>
</dbReference>
<dbReference type="InterPro" id="IPR013762">
    <property type="entry name" value="Integrase-like_cat_sf"/>
</dbReference>
<dbReference type="Gene3D" id="1.10.443.10">
    <property type="entry name" value="Intergrase catalytic core"/>
    <property type="match status" value="1"/>
</dbReference>
<evidence type="ECO:0000256" key="1">
    <source>
        <dbReference type="ARBA" id="ARBA00004496"/>
    </source>
</evidence>
<dbReference type="PANTHER" id="PTHR30349">
    <property type="entry name" value="PHAGE INTEGRASE-RELATED"/>
    <property type="match status" value="1"/>
</dbReference>
<dbReference type="InterPro" id="IPR050090">
    <property type="entry name" value="Tyrosine_recombinase_XerCD"/>
</dbReference>
<evidence type="ECO:0000256" key="6">
    <source>
        <dbReference type="ARBA" id="ARBA00022829"/>
    </source>
</evidence>
<dbReference type="GO" id="GO:0051301">
    <property type="term" value="P:cell division"/>
    <property type="evidence" value="ECO:0007669"/>
    <property type="project" value="UniProtKB-KW"/>
</dbReference>
<evidence type="ECO:0000256" key="9">
    <source>
        <dbReference type="ARBA" id="ARBA00023172"/>
    </source>
</evidence>
<dbReference type="InterPro" id="IPR002104">
    <property type="entry name" value="Integrase_catalytic"/>
</dbReference>
<evidence type="ECO:0000256" key="5">
    <source>
        <dbReference type="ARBA" id="ARBA00022618"/>
    </source>
</evidence>
<dbReference type="Proteomes" id="UP000823614">
    <property type="component" value="Unassembled WGS sequence"/>
</dbReference>
<evidence type="ECO:0000256" key="11">
    <source>
        <dbReference type="HAMAP-Rule" id="MF_01807"/>
    </source>
</evidence>